<dbReference type="Proteomes" id="UP000772434">
    <property type="component" value="Unassembled WGS sequence"/>
</dbReference>
<dbReference type="AlphaFoldDB" id="A0A9P5PSH5"/>
<evidence type="ECO:0000256" key="1">
    <source>
        <dbReference type="ARBA" id="ARBA00004123"/>
    </source>
</evidence>
<dbReference type="Pfam" id="PF07034">
    <property type="entry name" value="ORC3_N"/>
    <property type="match status" value="1"/>
</dbReference>
<dbReference type="EMBL" id="JADNRY010000053">
    <property type="protein sequence ID" value="KAF9069203.1"/>
    <property type="molecule type" value="Genomic_DNA"/>
</dbReference>
<dbReference type="Pfam" id="PF18137">
    <property type="entry name" value="WHD_ORC"/>
    <property type="match status" value="1"/>
</dbReference>
<keyword evidence="5" id="KW-0539">Nucleus</keyword>
<evidence type="ECO:0000259" key="8">
    <source>
        <dbReference type="Pfam" id="PF18137"/>
    </source>
</evidence>
<dbReference type="GO" id="GO:0003688">
    <property type="term" value="F:DNA replication origin binding"/>
    <property type="evidence" value="ECO:0007669"/>
    <property type="project" value="TreeGrafter"/>
</dbReference>
<evidence type="ECO:0000256" key="3">
    <source>
        <dbReference type="ARBA" id="ARBA00022705"/>
    </source>
</evidence>
<keyword evidence="4" id="KW-0238">DNA-binding</keyword>
<evidence type="ECO:0000259" key="7">
    <source>
        <dbReference type="Pfam" id="PF07034"/>
    </source>
</evidence>
<reference evidence="9" key="1">
    <citation type="submission" date="2020-11" db="EMBL/GenBank/DDBJ databases">
        <authorList>
            <consortium name="DOE Joint Genome Institute"/>
            <person name="Ahrendt S."/>
            <person name="Riley R."/>
            <person name="Andreopoulos W."/>
            <person name="Labutti K."/>
            <person name="Pangilinan J."/>
            <person name="Ruiz-Duenas F.J."/>
            <person name="Barrasa J.M."/>
            <person name="Sanchez-Garcia M."/>
            <person name="Camarero S."/>
            <person name="Miyauchi S."/>
            <person name="Serrano A."/>
            <person name="Linde D."/>
            <person name="Babiker R."/>
            <person name="Drula E."/>
            <person name="Ayuso-Fernandez I."/>
            <person name="Pacheco R."/>
            <person name="Padilla G."/>
            <person name="Ferreira P."/>
            <person name="Barriuso J."/>
            <person name="Kellner H."/>
            <person name="Castanera R."/>
            <person name="Alfaro M."/>
            <person name="Ramirez L."/>
            <person name="Pisabarro A.G."/>
            <person name="Kuo A."/>
            <person name="Tritt A."/>
            <person name="Lipzen A."/>
            <person name="He G."/>
            <person name="Yan M."/>
            <person name="Ng V."/>
            <person name="Cullen D."/>
            <person name="Martin F."/>
            <person name="Rosso M.-N."/>
            <person name="Henrissat B."/>
            <person name="Hibbett D."/>
            <person name="Martinez A.T."/>
            <person name="Grigoriev I.V."/>
        </authorList>
    </citation>
    <scope>NUCLEOTIDE SEQUENCE</scope>
    <source>
        <strain evidence="9">AH 40177</strain>
    </source>
</reference>
<comment type="caution">
    <text evidence="9">The sequence shown here is derived from an EMBL/GenBank/DDBJ whole genome shotgun (WGS) entry which is preliminary data.</text>
</comment>
<feature type="domain" description="Origin recognition complex subunit 3 N-terminal" evidence="7">
    <location>
        <begin position="34"/>
        <end position="317"/>
    </location>
</feature>
<dbReference type="InterPro" id="IPR045667">
    <property type="entry name" value="ORC3_N"/>
</dbReference>
<dbReference type="PANTHER" id="PTHR12748:SF0">
    <property type="entry name" value="ORIGIN RECOGNITION COMPLEX SUBUNIT 3"/>
    <property type="match status" value="1"/>
</dbReference>
<accession>A0A9P5PSH5</accession>
<dbReference type="GO" id="GO:0005664">
    <property type="term" value="C:nuclear origin of replication recognition complex"/>
    <property type="evidence" value="ECO:0007669"/>
    <property type="project" value="InterPro"/>
</dbReference>
<sequence length="752" mass="84590">MVNLDNSNETVFYIPFEGSDEEQPEIGPEKSELDALDGQKMRWDAYKTSWVKCLNRVQALVHTLYEPVVKEVVEKIEIAYDCDPEILSALPYPELPVIAVTNPSTDSLFLSSVISKLSDENQHIVAHLYPSDCSNISNAMKSIISGFTSISGAFKGSSRSLASYDIGVLESWYQAQDVPPSKLVLLLHDFEQFDPGVIQDVIHVCSLNVPRIPLIFLVSLSSSQSPSSYFHTAYPRSTLKQLQLKSVVVPGGPQVFEDIILKTFVDLSFDPDVVLGPATLEHLTEYAARFNHSVDALLNIFQLAHFKHFLLNPLTALVQSTPSAIALEDTASSTFCDILMTRLNDSMELDSDTENQNNTKTIPVLDMPKIIDGERNKFRSRVREMRLSYRLLRLIHEFLLARGYKGLGPHWGGSPSTLNATPLPTSTAYPRLQIFIDLLQRDSSENSQASKDIRYARILLAKLKPEELRAFLDDLIQYLLGLPDEVFDELDISDVVGVLGKWLEEADAAYTVDEDESNDVAVKKLAERLAKWISEYLRTLTNSLEEASPLWDVWYTGMAPFPSETVNPSVRASVLAGLLRPTEFTEANDVDGTGSKPNADEDDDSLWRLPDTSILFHRYLESGKMINVYDWFESFHAVLGLQRREEAKEKEKKSSPNTRKGRGKSTSPKKRRTALKSPVKLNSKGKAREVTQEDEDAAEGSKDDGFADDEKWKLVVQARFIRALHELDFLGFVKHTRRKPDHVLRTVFEVSE</sequence>
<dbReference type="PANTHER" id="PTHR12748">
    <property type="entry name" value="ORIGIN RECOGNITION COMPLEX SUBUNIT 3"/>
    <property type="match status" value="1"/>
</dbReference>
<evidence type="ECO:0000256" key="5">
    <source>
        <dbReference type="ARBA" id="ARBA00023242"/>
    </source>
</evidence>
<evidence type="ECO:0000256" key="2">
    <source>
        <dbReference type="ARBA" id="ARBA00010977"/>
    </source>
</evidence>
<feature type="compositionally biased region" description="Basic residues" evidence="6">
    <location>
        <begin position="659"/>
        <end position="674"/>
    </location>
</feature>
<evidence type="ECO:0000256" key="6">
    <source>
        <dbReference type="SAM" id="MobiDB-lite"/>
    </source>
</evidence>
<evidence type="ECO:0000313" key="9">
    <source>
        <dbReference type="EMBL" id="KAF9069203.1"/>
    </source>
</evidence>
<keyword evidence="3" id="KW-0235">DNA replication</keyword>
<organism evidence="9 10">
    <name type="scientific">Rhodocollybia butyracea</name>
    <dbReference type="NCBI Taxonomy" id="206335"/>
    <lineage>
        <taxon>Eukaryota</taxon>
        <taxon>Fungi</taxon>
        <taxon>Dikarya</taxon>
        <taxon>Basidiomycota</taxon>
        <taxon>Agaricomycotina</taxon>
        <taxon>Agaricomycetes</taxon>
        <taxon>Agaricomycetidae</taxon>
        <taxon>Agaricales</taxon>
        <taxon>Marasmiineae</taxon>
        <taxon>Omphalotaceae</taxon>
        <taxon>Rhodocollybia</taxon>
    </lineage>
</organism>
<dbReference type="OrthoDB" id="10265211at2759"/>
<feature type="compositionally biased region" description="Basic and acidic residues" evidence="6">
    <location>
        <begin position="643"/>
        <end position="654"/>
    </location>
</feature>
<dbReference type="CDD" id="cd20704">
    <property type="entry name" value="Orc3"/>
    <property type="match status" value="1"/>
</dbReference>
<feature type="region of interest" description="Disordered" evidence="6">
    <location>
        <begin position="643"/>
        <end position="704"/>
    </location>
</feature>
<dbReference type="InterPro" id="IPR040855">
    <property type="entry name" value="ORC_WH_C"/>
</dbReference>
<dbReference type="GO" id="GO:0005656">
    <property type="term" value="C:nuclear pre-replicative complex"/>
    <property type="evidence" value="ECO:0007669"/>
    <property type="project" value="TreeGrafter"/>
</dbReference>
<gene>
    <name evidence="9" type="ORF">BDP27DRAFT_1421180</name>
</gene>
<dbReference type="GO" id="GO:0006270">
    <property type="term" value="P:DNA replication initiation"/>
    <property type="evidence" value="ECO:0007669"/>
    <property type="project" value="TreeGrafter"/>
</dbReference>
<comment type="subcellular location">
    <subcellularLocation>
        <location evidence="1">Nucleus</location>
    </subcellularLocation>
</comment>
<keyword evidence="10" id="KW-1185">Reference proteome</keyword>
<name>A0A9P5PSH5_9AGAR</name>
<comment type="similarity">
    <text evidence="2">Belongs to the ORC3 family.</text>
</comment>
<evidence type="ECO:0000313" key="10">
    <source>
        <dbReference type="Proteomes" id="UP000772434"/>
    </source>
</evidence>
<feature type="domain" description="Origin recognition complex subunit 3 winged helix C-terminal" evidence="8">
    <location>
        <begin position="571"/>
        <end position="748"/>
    </location>
</feature>
<evidence type="ECO:0000256" key="4">
    <source>
        <dbReference type="ARBA" id="ARBA00023125"/>
    </source>
</evidence>
<dbReference type="GO" id="GO:0031261">
    <property type="term" value="C:DNA replication preinitiation complex"/>
    <property type="evidence" value="ECO:0007669"/>
    <property type="project" value="TreeGrafter"/>
</dbReference>
<dbReference type="InterPro" id="IPR020795">
    <property type="entry name" value="ORC3"/>
</dbReference>
<proteinExistence type="inferred from homology"/>
<protein>
    <submittedName>
        <fullName evidence="9">Origin recognition complex subunit 3 N-terminus-domain-containing protein</fullName>
    </submittedName>
</protein>